<dbReference type="PANTHER" id="PTHR42791:SF5">
    <property type="entry name" value="HYPOTHETICAL ACETYLTRANSFERASE (EUROFUNG)"/>
    <property type="match status" value="1"/>
</dbReference>
<dbReference type="InterPro" id="IPR016181">
    <property type="entry name" value="Acyl_CoA_acyltransferase"/>
</dbReference>
<gene>
    <name evidence="2" type="ORF">PRK78_002242</name>
</gene>
<reference evidence="2" key="1">
    <citation type="submission" date="2023-03" db="EMBL/GenBank/DDBJ databases">
        <title>Emydomyces testavorans Genome Sequence.</title>
        <authorList>
            <person name="Hoyer L."/>
        </authorList>
    </citation>
    <scope>NUCLEOTIDE SEQUENCE</scope>
    <source>
        <strain evidence="2">16-2883</strain>
    </source>
</reference>
<dbReference type="Gene3D" id="3.40.630.30">
    <property type="match status" value="1"/>
</dbReference>
<dbReference type="AlphaFoldDB" id="A0AAF0IHF0"/>
<evidence type="ECO:0000313" key="3">
    <source>
        <dbReference type="Proteomes" id="UP001219355"/>
    </source>
</evidence>
<dbReference type="PROSITE" id="PS51186">
    <property type="entry name" value="GNAT"/>
    <property type="match status" value="1"/>
</dbReference>
<protein>
    <recommendedName>
        <fullName evidence="1">N-acetyltransferase domain-containing protein</fullName>
    </recommendedName>
</protein>
<dbReference type="SUPFAM" id="SSF55729">
    <property type="entry name" value="Acyl-CoA N-acyltransferases (Nat)"/>
    <property type="match status" value="1"/>
</dbReference>
<sequence length="222" mass="25667">MRLEVHPILEDDFPEMVSAQWTSFESPFSGLIRAAAPIFNNDRVASLATSVDVQLAQHRTAQPESHWIKVVDTDANGKLVGAAQWFIYERNPFEKAEEFVADWWPEVLHIAFTIPEYRRRGVGNMLMEWGTQKADSLSLECWLDASDYGRPLYEKHGFIYIMDHFLEPDIDEKGLSDIEKEELKNLRESMLPIHVAAMWRPKGGRYIEGMTEKPWETDVNEP</sequence>
<keyword evidence="3" id="KW-1185">Reference proteome</keyword>
<dbReference type="Proteomes" id="UP001219355">
    <property type="component" value="Chromosome 1"/>
</dbReference>
<dbReference type="Pfam" id="PF00583">
    <property type="entry name" value="Acetyltransf_1"/>
    <property type="match status" value="1"/>
</dbReference>
<dbReference type="InterPro" id="IPR052523">
    <property type="entry name" value="Trichothecene_AcTrans"/>
</dbReference>
<dbReference type="PANTHER" id="PTHR42791">
    <property type="entry name" value="GNAT FAMILY ACETYLTRANSFERASE"/>
    <property type="match status" value="1"/>
</dbReference>
<organism evidence="2 3">
    <name type="scientific">Emydomyces testavorans</name>
    <dbReference type="NCBI Taxonomy" id="2070801"/>
    <lineage>
        <taxon>Eukaryota</taxon>
        <taxon>Fungi</taxon>
        <taxon>Dikarya</taxon>
        <taxon>Ascomycota</taxon>
        <taxon>Pezizomycotina</taxon>
        <taxon>Eurotiomycetes</taxon>
        <taxon>Eurotiomycetidae</taxon>
        <taxon>Onygenales</taxon>
        <taxon>Nannizziopsiaceae</taxon>
        <taxon>Emydomyces</taxon>
    </lineage>
</organism>
<dbReference type="GO" id="GO:0016747">
    <property type="term" value="F:acyltransferase activity, transferring groups other than amino-acyl groups"/>
    <property type="evidence" value="ECO:0007669"/>
    <property type="project" value="InterPro"/>
</dbReference>
<proteinExistence type="predicted"/>
<evidence type="ECO:0000259" key="1">
    <source>
        <dbReference type="PROSITE" id="PS51186"/>
    </source>
</evidence>
<feature type="domain" description="N-acetyltransferase" evidence="1">
    <location>
        <begin position="30"/>
        <end position="187"/>
    </location>
</feature>
<dbReference type="InterPro" id="IPR000182">
    <property type="entry name" value="GNAT_dom"/>
</dbReference>
<dbReference type="EMBL" id="CP120627">
    <property type="protein sequence ID" value="WEW56788.1"/>
    <property type="molecule type" value="Genomic_DNA"/>
</dbReference>
<name>A0AAF0IHF0_9EURO</name>
<dbReference type="CDD" id="cd04301">
    <property type="entry name" value="NAT_SF"/>
    <property type="match status" value="1"/>
</dbReference>
<accession>A0AAF0IHF0</accession>
<evidence type="ECO:0000313" key="2">
    <source>
        <dbReference type="EMBL" id="WEW56788.1"/>
    </source>
</evidence>